<dbReference type="Gene3D" id="1.25.40.10">
    <property type="entry name" value="Tetratricopeptide repeat domain"/>
    <property type="match status" value="2"/>
</dbReference>
<sequence>MRSARFREETERLMLDEFRNRMDLTFIVNKTLMRLVRSIPPPPTRISAVPKGGLRSRPSSGDSTIHNFFKTGNFTGLSPQQELEAFRADVEEGKALVKTKQLEDAQDHFTVAVDLAAQSFSIPLEEYRSALGNLAYVYCMRAQTENERGSKEYRKMMMRSVPYYKKIAEMTEERMSLKQSSLQEEVSVASTYLQLGVVAVSLDRQETGLYYMRKAKAIREKFRMDTAQEERHIQAVEKSVRKRDAELLAHAAQLAEARKQTITLTDRPTFQQCVAWYNNAKVLMQQRQCEEAEPLLLQSLVGFETIMGVDPFVRRRPEYRLTLTGLGAAYYFLGQEHSRKTTGFAVNNEQALVYYHQALQNATADASADGGDDVQLASLLFHLACCYANMRRYDVAAIHFTKSRDIKQRVGLTVEDIEVNLDALNQRLMSLIDEDVIRQQAHMQRAASGAPPPSSGGGAPPTSAPSSLIHLMMNSANSSTTSTPKDMSLNGSGMESPKSIGRRSRAVSFLIPSESGDIDSMESSFAEFPSSPLTRSESPKLHLTGSILMGGSAFGSPKGLGPRDGNFSPTMELQPLNLPSTVIFSDSQRPNAVQASSSPTPVARPQQETTTAQQKHQQQQEAMNATAMYAFRMAKLEEIGKDIAADLWVPAHRAIVFITQEERRDRLDLFSSLDSVWRAMLVAEHRVTLMPQLFRFTTRKEEIMRSRAMMDYQKQWLVLAQQRVIVSEQIARNKIVLDHRRVVSLPQSDNSYALAFNQEALARFRILFEQRAHYFMMIEQHHRARHMIAEVLHRRQFLVFPKLIDAAVVSKGVMFKGAMKLVLSQWRTWILEGETISRFALIQQEQRTAKLIRLRRATEMVSMDESSARIQWTLKEEHGRMQGLEEYFYRVRLEIQQRHAARVMLRYPMLQGELVAREMLARRETLQKPEALLFLNGILQPVLDMHQRHLRRMVEREWVRVAITSCAAPVVVLNERHGRVKNGQQFLQQRQGMLHQSLERLEETHRHDTMRQWESHMLHVIAARFLHEQEALHRSLYVEKEFLRVYVGITSFERLKMRESIEDGEVSRRRVLRMLHEEGLFMLFEQLQMSIRGTIAAEQHRAQITIRFEQEREHLTLRETLLRRVGDRLASDHLFKNVIFAMAPDALRAMFQQVSSRKLHTIESSFRKMIASTATRSVGHLKRQGLQVLATATHLDVSKQESAEALRTIHIPFISQLEHMARLDHSYRHREIQHLMFLDHRRGMLSASAATETRVRRTRTIEEQIIFGEMLTSESHLKLQARERESRRLLQETWMASLRPTISDPMQRERFVMSEHESRTQLLSREQDTFRRNVIEGVYVSMQLSTFHTSVQALWYAVEADHRMLLLATEERCRASGARQLASLHALCRFEAEEAHQRSLLHEYFTSSVAAVHFEGEASGNMAALKALERQSFETFTEVSHEESRVRLEDLDEGFARGNMVTSLHHVQRELLEFIATTQTHCAEGEAHGRQALAGAFHEQFHSCIIQPALLESHAFHLSEFAARLAVMQREEHDLELLKNTMMRSGLVVSLFLEEMWTRTRMSVDASTKLAVLQDVSFEEERDIVGHRIEASHRRQLQHNASTEWLVDIDERDAFERLIVGEQAHWHNLVWQCTLEECTHLATSGASALVNAEEGEWLENVTGPFHFEQSEIEFAQIGKEMLLSSEEHMRTAIQNLSTRDQTLQIEPHFTQVLMLLDEFITRASILAEEHKISLFMEEEAHMSGAHLQQRALETEESVVRHDELIVIEMCDAEAIQRWWIASIEAPNDFAERLFSTHYQLLLRSQIQTEEHRIRVATTTQAWLDLHKDTWTQQMPLECFALEETIARERLAEDQIKNVTQLHASWDATGSTIVILQREHLARLHLEYREYAVDVVHPLEQQELTTITFTASVERNVLQEESAARLVLQDAVMTEAFTILCREQEVVAALHLSAFNIHRRSLATLLTEEAAERAARIHWHHQGMHQHVAAMIFRETQQQVAQVLSWEYGERCRQHHQVVLDDFIGIHLGMTCDHIEPVMRHSIDSLYGSEAVEYQQLLAAAMADEEAIARRQHCDPLLHLHQLQLAELAWRANVLDEHYDQVFHIRFGPILSEVNAHRTRVELEMLDSRSLIEKEIFFDNFNAVQRLIVMVEFTLRRETIERIQWFVLREKKEWSRMMAQFRSEGEEIIASAHHHHHHSSSSGQLDRRSSSMSMPKAEVFGRRSSAASIPPLSSEGGPRPLRRGNASSVFGTRSAIGGAPAAGFGPRGLPKLPPLHGAPGQDDTPLEATTPPVTPTSLSKLSRLGTPAEADPSKKLSRSKLMTAITSAEESIVREALNIRPSSASVLFPSATSSAAGTPRYPNPVVILSTPSATRSHGRSVLKPLPSAMISFKRSDRDEAAIALFAGKIREEMDRTSTIEAFQRYLVEESYRKSIVHVMGQLLLEQFEVQCDDFMLETLDDISTTLFENVMTGSFGLNLM</sequence>
<accession>A0A0S4JXH5</accession>
<evidence type="ECO:0000256" key="1">
    <source>
        <dbReference type="SAM" id="MobiDB-lite"/>
    </source>
</evidence>
<name>A0A0S4JXH5_BODSA</name>
<feature type="compositionally biased region" description="Low complexity" evidence="1">
    <location>
        <begin position="2256"/>
        <end position="2269"/>
    </location>
</feature>
<keyword evidence="3" id="KW-1185">Reference proteome</keyword>
<reference evidence="3" key="1">
    <citation type="submission" date="2015-09" db="EMBL/GenBank/DDBJ databases">
        <authorList>
            <consortium name="Pathogen Informatics"/>
        </authorList>
    </citation>
    <scope>NUCLEOTIDE SEQUENCE [LARGE SCALE GENOMIC DNA]</scope>
    <source>
        <strain evidence="3">Lake Konstanz</strain>
    </source>
</reference>
<dbReference type="SUPFAM" id="SSF48452">
    <property type="entry name" value="TPR-like"/>
    <property type="match status" value="2"/>
</dbReference>
<protein>
    <submittedName>
        <fullName evidence="2">Uncharacterized protein</fullName>
    </submittedName>
</protein>
<dbReference type="InterPro" id="IPR011990">
    <property type="entry name" value="TPR-like_helical_dom_sf"/>
</dbReference>
<feature type="region of interest" description="Disordered" evidence="1">
    <location>
        <begin position="588"/>
        <end position="620"/>
    </location>
</feature>
<feature type="region of interest" description="Disordered" evidence="1">
    <location>
        <begin position="2191"/>
        <end position="2316"/>
    </location>
</feature>
<evidence type="ECO:0000313" key="2">
    <source>
        <dbReference type="EMBL" id="CUG94104.1"/>
    </source>
</evidence>
<gene>
    <name evidence="2" type="ORF">BSAL_46515</name>
</gene>
<feature type="compositionally biased region" description="Low complexity" evidence="1">
    <location>
        <begin position="606"/>
        <end position="620"/>
    </location>
</feature>
<evidence type="ECO:0000313" key="3">
    <source>
        <dbReference type="Proteomes" id="UP000051952"/>
    </source>
</evidence>
<feature type="compositionally biased region" description="Polar residues" evidence="1">
    <location>
        <begin position="588"/>
        <end position="600"/>
    </location>
</feature>
<organism evidence="2 3">
    <name type="scientific">Bodo saltans</name>
    <name type="common">Flagellated protozoan</name>
    <dbReference type="NCBI Taxonomy" id="75058"/>
    <lineage>
        <taxon>Eukaryota</taxon>
        <taxon>Discoba</taxon>
        <taxon>Euglenozoa</taxon>
        <taxon>Kinetoplastea</taxon>
        <taxon>Metakinetoplastina</taxon>
        <taxon>Eubodonida</taxon>
        <taxon>Bodonidae</taxon>
        <taxon>Bodo</taxon>
    </lineage>
</organism>
<dbReference type="EMBL" id="CYKH01002220">
    <property type="protein sequence ID" value="CUG94104.1"/>
    <property type="molecule type" value="Genomic_DNA"/>
</dbReference>
<dbReference type="Proteomes" id="UP000051952">
    <property type="component" value="Unassembled WGS sequence"/>
</dbReference>
<feature type="region of interest" description="Disordered" evidence="1">
    <location>
        <begin position="442"/>
        <end position="501"/>
    </location>
</feature>
<proteinExistence type="predicted"/>
<dbReference type="VEuPathDB" id="TriTrypDB:BSAL_46515"/>